<dbReference type="InParanoid" id="A0A194XTK3"/>
<name>A0A194XTK3_MOLSC</name>
<accession>A0A194XTK3</accession>
<protein>
    <submittedName>
        <fullName evidence="2">Uncharacterized protein</fullName>
    </submittedName>
</protein>
<sequence length="277" mass="30654">MLLIEASSDVEVEVVGSVSRAPSIYSAHYRWLHLSHQPSSAFCLKTAQQRDPAPRTEGSSVPPPSTPAETRCTITKAAACEGQSKQLQYHISIHRNHNSFGAASQHQQQRHPLPSAHFSTRPVRYSRPSSHIKTERKCSHQIADTSSQPPRRIPNNPCALQIFGRRQVRNRTFCLSGRPKPSPTPQFSSSPLSPQEVKSHCTAPPLSTAELPPQKSKPSPSFALPQPPLIFPCSYSPVLLNLFFFLSSRTRTAALTLPDQSLIPLFVIQVSRNIFLS</sequence>
<dbReference type="Proteomes" id="UP000070700">
    <property type="component" value="Unassembled WGS sequence"/>
</dbReference>
<dbReference type="EMBL" id="KQ947405">
    <property type="protein sequence ID" value="KUJ23538.1"/>
    <property type="molecule type" value="Genomic_DNA"/>
</dbReference>
<reference evidence="2 3" key="1">
    <citation type="submission" date="2015-10" db="EMBL/GenBank/DDBJ databases">
        <title>Full genome of DAOMC 229536 Phialocephala scopiformis, a fungal endophyte of spruce producing the potent anti-insectan compound rugulosin.</title>
        <authorList>
            <consortium name="DOE Joint Genome Institute"/>
            <person name="Walker A.K."/>
            <person name="Frasz S.L."/>
            <person name="Seifert K.A."/>
            <person name="Miller J.D."/>
            <person name="Mondo S.J."/>
            <person name="Labutti K."/>
            <person name="Lipzen A."/>
            <person name="Dockter R."/>
            <person name="Kennedy M."/>
            <person name="Grigoriev I.V."/>
            <person name="Spatafora J.W."/>
        </authorList>
    </citation>
    <scope>NUCLEOTIDE SEQUENCE [LARGE SCALE GENOMIC DNA]</scope>
    <source>
        <strain evidence="2 3">CBS 120377</strain>
    </source>
</reference>
<dbReference type="GeneID" id="28815381"/>
<feature type="region of interest" description="Disordered" evidence="1">
    <location>
        <begin position="173"/>
        <end position="220"/>
    </location>
</feature>
<dbReference type="OrthoDB" id="10555855at2759"/>
<evidence type="ECO:0000313" key="2">
    <source>
        <dbReference type="EMBL" id="KUJ23538.1"/>
    </source>
</evidence>
<feature type="region of interest" description="Disordered" evidence="1">
    <location>
        <begin position="101"/>
        <end position="156"/>
    </location>
</feature>
<evidence type="ECO:0000256" key="1">
    <source>
        <dbReference type="SAM" id="MobiDB-lite"/>
    </source>
</evidence>
<keyword evidence="3" id="KW-1185">Reference proteome</keyword>
<feature type="region of interest" description="Disordered" evidence="1">
    <location>
        <begin position="45"/>
        <end position="69"/>
    </location>
</feature>
<evidence type="ECO:0000313" key="3">
    <source>
        <dbReference type="Proteomes" id="UP000070700"/>
    </source>
</evidence>
<dbReference type="KEGG" id="psco:LY89DRAFT_185143"/>
<proteinExistence type="predicted"/>
<gene>
    <name evidence="2" type="ORF">LY89DRAFT_185143</name>
</gene>
<organism evidence="2 3">
    <name type="scientific">Mollisia scopiformis</name>
    <name type="common">Conifer needle endophyte fungus</name>
    <name type="synonym">Phialocephala scopiformis</name>
    <dbReference type="NCBI Taxonomy" id="149040"/>
    <lineage>
        <taxon>Eukaryota</taxon>
        <taxon>Fungi</taxon>
        <taxon>Dikarya</taxon>
        <taxon>Ascomycota</taxon>
        <taxon>Pezizomycotina</taxon>
        <taxon>Leotiomycetes</taxon>
        <taxon>Helotiales</taxon>
        <taxon>Mollisiaceae</taxon>
        <taxon>Mollisia</taxon>
    </lineage>
</organism>
<dbReference type="AlphaFoldDB" id="A0A194XTK3"/>
<dbReference type="RefSeq" id="XP_018077893.1">
    <property type="nucleotide sequence ID" value="XM_018205655.1"/>
</dbReference>